<evidence type="ECO:0000313" key="2">
    <source>
        <dbReference type="Proteomes" id="UP001419268"/>
    </source>
</evidence>
<dbReference type="Proteomes" id="UP001419268">
    <property type="component" value="Unassembled WGS sequence"/>
</dbReference>
<keyword evidence="2" id="KW-1185">Reference proteome</keyword>
<proteinExistence type="predicted"/>
<comment type="caution">
    <text evidence="1">The sequence shown here is derived from an EMBL/GenBank/DDBJ whole genome shotgun (WGS) entry which is preliminary data.</text>
</comment>
<dbReference type="AlphaFoldDB" id="A0AAP0P2I3"/>
<reference evidence="1 2" key="1">
    <citation type="submission" date="2024-01" db="EMBL/GenBank/DDBJ databases">
        <title>Genome assemblies of Stephania.</title>
        <authorList>
            <person name="Yang L."/>
        </authorList>
    </citation>
    <scope>NUCLEOTIDE SEQUENCE [LARGE SCALE GENOMIC DNA]</scope>
    <source>
        <strain evidence="1">JXDWG</strain>
        <tissue evidence="1">Leaf</tissue>
    </source>
</reference>
<evidence type="ECO:0000313" key="1">
    <source>
        <dbReference type="EMBL" id="KAK9125096.1"/>
    </source>
</evidence>
<sequence length="89" mass="10218">MLTIFAGFAEHLTMPDLISIRTDEDIAELAFYTGTIKYMVVVEPYHPNSFLRQLGHVQRIPLAPYNPTRAQRGKVVASYVVKYNFQDEI</sequence>
<gene>
    <name evidence="1" type="ORF">Scep_013942</name>
</gene>
<protein>
    <submittedName>
        <fullName evidence="1">Uncharacterized protein</fullName>
    </submittedName>
</protein>
<dbReference type="EMBL" id="JBBNAG010000006">
    <property type="protein sequence ID" value="KAK9125096.1"/>
    <property type="molecule type" value="Genomic_DNA"/>
</dbReference>
<name>A0AAP0P2I3_9MAGN</name>
<organism evidence="1 2">
    <name type="scientific">Stephania cephalantha</name>
    <dbReference type="NCBI Taxonomy" id="152367"/>
    <lineage>
        <taxon>Eukaryota</taxon>
        <taxon>Viridiplantae</taxon>
        <taxon>Streptophyta</taxon>
        <taxon>Embryophyta</taxon>
        <taxon>Tracheophyta</taxon>
        <taxon>Spermatophyta</taxon>
        <taxon>Magnoliopsida</taxon>
        <taxon>Ranunculales</taxon>
        <taxon>Menispermaceae</taxon>
        <taxon>Menispermoideae</taxon>
        <taxon>Cissampelideae</taxon>
        <taxon>Stephania</taxon>
    </lineage>
</organism>
<accession>A0AAP0P2I3</accession>